<dbReference type="RefSeq" id="WP_315603418.1">
    <property type="nucleotide sequence ID" value="NZ_CP130318.1"/>
</dbReference>
<keyword evidence="2" id="KW-0808">Transferase</keyword>
<keyword evidence="3" id="KW-1185">Reference proteome</keyword>
<dbReference type="Gene3D" id="3.40.50.720">
    <property type="entry name" value="NAD(P)-binding Rossmann-like Domain"/>
    <property type="match status" value="1"/>
</dbReference>
<accession>A0AA96LAI7</accession>
<evidence type="ECO:0000313" key="3">
    <source>
        <dbReference type="Proteomes" id="UP001305702"/>
    </source>
</evidence>
<dbReference type="GO" id="GO:0016779">
    <property type="term" value="F:nucleotidyltransferase activity"/>
    <property type="evidence" value="ECO:0007669"/>
    <property type="project" value="UniProtKB-KW"/>
</dbReference>
<reference evidence="2 3" key="1">
    <citation type="submission" date="2022-02" db="EMBL/GenBank/DDBJ databases">
        <title>Paenibacillus sp. MBLB1776 Whole Genome Shotgun Sequencing.</title>
        <authorList>
            <person name="Hwang C.Y."/>
            <person name="Cho E.-S."/>
            <person name="Seo M.-J."/>
        </authorList>
    </citation>
    <scope>NUCLEOTIDE SEQUENCE [LARGE SCALE GENOMIC DNA]</scope>
    <source>
        <strain evidence="2 3">MBLB1776</strain>
    </source>
</reference>
<evidence type="ECO:0000259" key="1">
    <source>
        <dbReference type="Pfam" id="PF00899"/>
    </source>
</evidence>
<keyword evidence="2" id="KW-0548">Nucleotidyltransferase</keyword>
<evidence type="ECO:0000313" key="2">
    <source>
        <dbReference type="EMBL" id="WNQ09645.1"/>
    </source>
</evidence>
<dbReference type="SUPFAM" id="SSF69572">
    <property type="entry name" value="Activating enzymes of the ubiquitin-like proteins"/>
    <property type="match status" value="1"/>
</dbReference>
<dbReference type="KEGG" id="paun:MJA45_18685"/>
<gene>
    <name evidence="2" type="ORF">MJA45_18685</name>
</gene>
<sequence length="462" mass="50954">MGLLISNDDFYNQRDDRTNRYLNSNVTFQNGKVLVKVAPGKNDTYNIQLMLLAACNTLSRFCRNITVLAQNVPLHHNLCDDQVLLLDQLKSTMQNADPFGNFFFAQDPAELSAGDWDCVLHIGAINKSDSQKGLINIDGDGWIACMGDGLKNFDLPMTNQLNPVGPGLAAALGVAEVFKRLIGQPNNLTATCFSAFNLEESNNPETLANPPLPSPMDLGNCLMVGVGMVGSSALYFIKKTGIKMNLTLVDDDVVKIVNLNRSPIFGVKDCGTHKVSVGAAYLQKSGINVTSIPEKFAIGNVSQFDFILPLANEDGIRNKLQNALPPLSLHAATAPGWGVTLYRHIPFTDNCLQCYPAEERKKANLACAEEEIQILAERVDAALPFLPMIAGVFLVGEMMKLQYRELYPNVPNTVSIELGERLWVNPFHRNKTQNDCLCKQDVIEEIHRARIKSSKYFYLSKG</sequence>
<protein>
    <submittedName>
        <fullName evidence="2">ThiF family adenylyltransferase</fullName>
    </submittedName>
</protein>
<proteinExistence type="predicted"/>
<dbReference type="Proteomes" id="UP001305702">
    <property type="component" value="Chromosome"/>
</dbReference>
<dbReference type="EMBL" id="CP130318">
    <property type="protein sequence ID" value="WNQ09645.1"/>
    <property type="molecule type" value="Genomic_DNA"/>
</dbReference>
<organism evidence="2 3">
    <name type="scientific">Paenibacillus aurantius</name>
    <dbReference type="NCBI Taxonomy" id="2918900"/>
    <lineage>
        <taxon>Bacteria</taxon>
        <taxon>Bacillati</taxon>
        <taxon>Bacillota</taxon>
        <taxon>Bacilli</taxon>
        <taxon>Bacillales</taxon>
        <taxon>Paenibacillaceae</taxon>
        <taxon>Paenibacillus</taxon>
    </lineage>
</organism>
<name>A0AA96LAI7_9BACL</name>
<dbReference type="GO" id="GO:0008641">
    <property type="term" value="F:ubiquitin-like modifier activating enzyme activity"/>
    <property type="evidence" value="ECO:0007669"/>
    <property type="project" value="InterPro"/>
</dbReference>
<dbReference type="InterPro" id="IPR035985">
    <property type="entry name" value="Ubiquitin-activating_enz"/>
</dbReference>
<dbReference type="AlphaFoldDB" id="A0AA96LAI7"/>
<dbReference type="Pfam" id="PF00899">
    <property type="entry name" value="ThiF"/>
    <property type="match status" value="1"/>
</dbReference>
<dbReference type="InterPro" id="IPR000594">
    <property type="entry name" value="ThiF_NAD_FAD-bd"/>
</dbReference>
<feature type="domain" description="THIF-type NAD/FAD binding fold" evidence="1">
    <location>
        <begin position="220"/>
        <end position="405"/>
    </location>
</feature>